<dbReference type="Gene3D" id="3.90.70.10">
    <property type="entry name" value="Cysteine proteinases"/>
    <property type="match status" value="2"/>
</dbReference>
<dbReference type="Pfam" id="PF00112">
    <property type="entry name" value="Peptidase_C1"/>
    <property type="match status" value="1"/>
</dbReference>
<dbReference type="InterPro" id="IPR039417">
    <property type="entry name" value="Peptidase_C1A_papain-like"/>
</dbReference>
<comment type="similarity">
    <text evidence="1">Belongs to the peptidase C1 family.</text>
</comment>
<feature type="domain" description="Peptidase C1A papain C-terminal" evidence="3">
    <location>
        <begin position="35"/>
        <end position="254"/>
    </location>
</feature>
<evidence type="ECO:0000313" key="5">
    <source>
        <dbReference type="Proteomes" id="UP001367676"/>
    </source>
</evidence>
<evidence type="ECO:0000259" key="3">
    <source>
        <dbReference type="SMART" id="SM00645"/>
    </source>
</evidence>
<proteinExistence type="inferred from homology"/>
<evidence type="ECO:0000256" key="1">
    <source>
        <dbReference type="ARBA" id="ARBA00008455"/>
    </source>
</evidence>
<dbReference type="FunFam" id="3.90.70.10:FF:000039">
    <property type="entry name" value="Cysteine proteinase 2, putative"/>
    <property type="match status" value="1"/>
</dbReference>
<comment type="caution">
    <text evidence="4">The sequence shown here is derived from an EMBL/GenBank/DDBJ whole genome shotgun (WGS) entry which is preliminary data.</text>
</comment>
<dbReference type="InterPro" id="IPR038765">
    <property type="entry name" value="Papain-like_cys_pep_sf"/>
</dbReference>
<keyword evidence="2" id="KW-1015">Disulfide bond</keyword>
<accession>A0AAN9TUH1</accession>
<dbReference type="EMBL" id="JBBCAQ010000002">
    <property type="protein sequence ID" value="KAK7605325.1"/>
    <property type="molecule type" value="Genomic_DNA"/>
</dbReference>
<dbReference type="SMART" id="SM00645">
    <property type="entry name" value="Pept_C1"/>
    <property type="match status" value="1"/>
</dbReference>
<sequence length="336" mass="38016">MRDDEFLETMLNNHIYLAENWRECRTDVPPIEGEIPDSVNWAATGAVTSVKDQNNCISSWAFSAIGVMEAYNVLQFNRTLTTLSAQNLIDCSQYLGNYGCYGGDIISAFKYVRENGIDTDSTYPYVAKEPNECVHKKNNSIGNLAQDFRCLIEGDEDQLKAVVSKFGPVAVSVDARRWDFRFYKSGIYYSDECCNYNHCLNHAMLVVGYGTQDETDYWLLKNTWGESWGENGYMKIARNRNNTCGVATAGIFQLENCITSFKGLDHAMLIVGYGNEEGKDFWLVKNSWGKEWGLDGYIKVARNADNNCEIATLAIYPVATVIVDRICHFFQLFVTN</sequence>
<name>A0AAN9TUH1_9HEMI</name>
<gene>
    <name evidence="4" type="ORF">V9T40_007183</name>
</gene>
<dbReference type="InterPro" id="IPR000668">
    <property type="entry name" value="Peptidase_C1A_C"/>
</dbReference>
<organism evidence="4 5">
    <name type="scientific">Parthenolecanium corni</name>
    <dbReference type="NCBI Taxonomy" id="536013"/>
    <lineage>
        <taxon>Eukaryota</taxon>
        <taxon>Metazoa</taxon>
        <taxon>Ecdysozoa</taxon>
        <taxon>Arthropoda</taxon>
        <taxon>Hexapoda</taxon>
        <taxon>Insecta</taxon>
        <taxon>Pterygota</taxon>
        <taxon>Neoptera</taxon>
        <taxon>Paraneoptera</taxon>
        <taxon>Hemiptera</taxon>
        <taxon>Sternorrhyncha</taxon>
        <taxon>Coccoidea</taxon>
        <taxon>Coccidae</taxon>
        <taxon>Parthenolecanium</taxon>
    </lineage>
</organism>
<reference evidence="4 5" key="1">
    <citation type="submission" date="2024-03" db="EMBL/GenBank/DDBJ databases">
        <title>Adaptation during the transition from Ophiocordyceps entomopathogen to insect associate is accompanied by gene loss and intensified selection.</title>
        <authorList>
            <person name="Ward C.M."/>
            <person name="Onetto C.A."/>
            <person name="Borneman A.R."/>
        </authorList>
    </citation>
    <scope>NUCLEOTIDE SEQUENCE [LARGE SCALE GENOMIC DNA]</scope>
    <source>
        <strain evidence="4">AWRI1</strain>
        <tissue evidence="4">Single Adult Female</tissue>
    </source>
</reference>
<dbReference type="PANTHER" id="PTHR12411">
    <property type="entry name" value="CYSTEINE PROTEASE FAMILY C1-RELATED"/>
    <property type="match status" value="1"/>
</dbReference>
<evidence type="ECO:0000256" key="2">
    <source>
        <dbReference type="ARBA" id="ARBA00023157"/>
    </source>
</evidence>
<dbReference type="PRINTS" id="PR00705">
    <property type="entry name" value="PAPAIN"/>
</dbReference>
<keyword evidence="5" id="KW-1185">Reference proteome</keyword>
<dbReference type="InterPro" id="IPR013128">
    <property type="entry name" value="Peptidase_C1A"/>
</dbReference>
<dbReference type="GO" id="GO:0006508">
    <property type="term" value="P:proteolysis"/>
    <property type="evidence" value="ECO:0007669"/>
    <property type="project" value="InterPro"/>
</dbReference>
<dbReference type="SUPFAM" id="SSF54001">
    <property type="entry name" value="Cysteine proteinases"/>
    <property type="match status" value="2"/>
</dbReference>
<dbReference type="PROSITE" id="PS00640">
    <property type="entry name" value="THIOL_PROTEASE_ASN"/>
    <property type="match status" value="2"/>
</dbReference>
<dbReference type="PROSITE" id="PS00639">
    <property type="entry name" value="THIOL_PROTEASE_HIS"/>
    <property type="match status" value="2"/>
</dbReference>
<dbReference type="AlphaFoldDB" id="A0AAN9TUH1"/>
<dbReference type="Proteomes" id="UP001367676">
    <property type="component" value="Unassembled WGS sequence"/>
</dbReference>
<dbReference type="GO" id="GO:0008234">
    <property type="term" value="F:cysteine-type peptidase activity"/>
    <property type="evidence" value="ECO:0007669"/>
    <property type="project" value="InterPro"/>
</dbReference>
<dbReference type="InterPro" id="IPR025660">
    <property type="entry name" value="Pept_his_AS"/>
</dbReference>
<dbReference type="InterPro" id="IPR025661">
    <property type="entry name" value="Pept_asp_AS"/>
</dbReference>
<dbReference type="CDD" id="cd02248">
    <property type="entry name" value="Peptidase_C1A"/>
    <property type="match status" value="1"/>
</dbReference>
<evidence type="ECO:0000313" key="4">
    <source>
        <dbReference type="EMBL" id="KAK7605325.1"/>
    </source>
</evidence>
<protein>
    <recommendedName>
        <fullName evidence="3">Peptidase C1A papain C-terminal domain-containing protein</fullName>
    </recommendedName>
</protein>